<dbReference type="InterPro" id="IPR038537">
    <property type="entry name" value="TatT_sf"/>
</dbReference>
<name>A0A2P6MBA0_9GAMM</name>
<reference evidence="2 3" key="1">
    <citation type="submission" date="2018-03" db="EMBL/GenBank/DDBJ databases">
        <title>Arenimonas caeni sp. nov., isolated from activated sludge.</title>
        <authorList>
            <person name="Liu H."/>
        </authorList>
    </citation>
    <scope>NUCLEOTIDE SEQUENCE [LARGE SCALE GENOMIC DNA]</scope>
    <source>
        <strain evidence="3">z29</strain>
    </source>
</reference>
<sequence>MPNRTANAPRLLAALLVACLLAGCAAVIGRAGDRFADQLGAAVYDSNDPATVRDGLPAYLLLVDAMVQGQSPGKARNAPLLFAAAGLNGAYAGSFTEGDAERARRLADKAMDYARRGTCLQDAALCAAIDGPVEPFQAAVARAPAAQVDGLYALGSAWATRIQANSEDWGAIADLPKVQALLERVVAIDPAHDRGMARVYLGVLDSLRPESVGGQPERGRAHFEAAIALSGGRNLYAKTLMAESYARLVFDQALHDRLLAEVLDADPREPGFTLMNVLAQDRAKALVESGRDYF</sequence>
<comment type="caution">
    <text evidence="2">The sequence shown here is derived from an EMBL/GenBank/DDBJ whole genome shotgun (WGS) entry which is preliminary data.</text>
</comment>
<evidence type="ECO:0000313" key="2">
    <source>
        <dbReference type="EMBL" id="PRH83252.1"/>
    </source>
</evidence>
<protein>
    <submittedName>
        <fullName evidence="2">Uncharacterized protein</fullName>
    </submittedName>
</protein>
<dbReference type="Proteomes" id="UP000241736">
    <property type="component" value="Unassembled WGS sequence"/>
</dbReference>
<dbReference type="RefSeq" id="WP_106989631.1">
    <property type="nucleotide sequence ID" value="NZ_KZ679085.1"/>
</dbReference>
<dbReference type="InterPro" id="IPR031823">
    <property type="entry name" value="TatT"/>
</dbReference>
<feature type="chain" id="PRO_5015105418" evidence="1">
    <location>
        <begin position="26"/>
        <end position="294"/>
    </location>
</feature>
<gene>
    <name evidence="2" type="ORF">C6N40_03600</name>
</gene>
<accession>A0A2P6MBA0</accession>
<dbReference type="Gene3D" id="1.25.40.920">
    <property type="entry name" value="TRAP transporter T-component"/>
    <property type="match status" value="1"/>
</dbReference>
<dbReference type="Pfam" id="PF16811">
    <property type="entry name" value="TAtT"/>
    <property type="match status" value="1"/>
</dbReference>
<dbReference type="AlphaFoldDB" id="A0A2P6MBA0"/>
<dbReference type="PROSITE" id="PS51257">
    <property type="entry name" value="PROKAR_LIPOPROTEIN"/>
    <property type="match status" value="1"/>
</dbReference>
<dbReference type="EMBL" id="PVLF01000003">
    <property type="protein sequence ID" value="PRH83252.1"/>
    <property type="molecule type" value="Genomic_DNA"/>
</dbReference>
<keyword evidence="1" id="KW-0732">Signal</keyword>
<proteinExistence type="predicted"/>
<organism evidence="2 3">
    <name type="scientific">Arenimonas caeni</name>
    <dbReference type="NCBI Taxonomy" id="2058085"/>
    <lineage>
        <taxon>Bacteria</taxon>
        <taxon>Pseudomonadati</taxon>
        <taxon>Pseudomonadota</taxon>
        <taxon>Gammaproteobacteria</taxon>
        <taxon>Lysobacterales</taxon>
        <taxon>Lysobacteraceae</taxon>
        <taxon>Arenimonas</taxon>
    </lineage>
</organism>
<evidence type="ECO:0000256" key="1">
    <source>
        <dbReference type="SAM" id="SignalP"/>
    </source>
</evidence>
<keyword evidence="3" id="KW-1185">Reference proteome</keyword>
<dbReference type="OrthoDB" id="5290315at2"/>
<feature type="signal peptide" evidence="1">
    <location>
        <begin position="1"/>
        <end position="25"/>
    </location>
</feature>
<evidence type="ECO:0000313" key="3">
    <source>
        <dbReference type="Proteomes" id="UP000241736"/>
    </source>
</evidence>